<gene>
    <name evidence="14" type="ORF">ACHAWO_000735</name>
</gene>
<feature type="transmembrane region" description="Helical" evidence="11">
    <location>
        <begin position="335"/>
        <end position="361"/>
    </location>
</feature>
<evidence type="ECO:0000313" key="14">
    <source>
        <dbReference type="EMBL" id="KAL3788009.1"/>
    </source>
</evidence>
<keyword evidence="5 11" id="KW-0645">Protease</keyword>
<evidence type="ECO:0000256" key="2">
    <source>
        <dbReference type="ARBA" id="ARBA00004141"/>
    </source>
</evidence>
<keyword evidence="6 11" id="KW-0812">Transmembrane</keyword>
<keyword evidence="15" id="KW-1185">Reference proteome</keyword>
<dbReference type="AlphaFoldDB" id="A0ABD3PJY4"/>
<comment type="function">
    <text evidence="11">Serine protease involved in intramembrane proteolysis.</text>
</comment>
<comment type="caution">
    <text evidence="14">The sequence shown here is derived from an EMBL/GenBank/DDBJ whole genome shotgun (WGS) entry which is preliminary data.</text>
</comment>
<keyword evidence="10 11" id="KW-0472">Membrane</keyword>
<evidence type="ECO:0000256" key="12">
    <source>
        <dbReference type="SAM" id="MobiDB-lite"/>
    </source>
</evidence>
<dbReference type="PANTHER" id="PTHR22936:SF69">
    <property type="entry name" value="RHOMBOID-LIKE PROTEIN"/>
    <property type="match status" value="1"/>
</dbReference>
<dbReference type="InterPro" id="IPR035952">
    <property type="entry name" value="Rhomboid-like_sf"/>
</dbReference>
<evidence type="ECO:0000256" key="1">
    <source>
        <dbReference type="ARBA" id="ARBA00000156"/>
    </source>
</evidence>
<keyword evidence="9 11" id="KW-1133">Transmembrane helix</keyword>
<feature type="transmembrane region" description="Helical" evidence="11">
    <location>
        <begin position="246"/>
        <end position="268"/>
    </location>
</feature>
<protein>
    <recommendedName>
        <fullName evidence="4">rhomboid protease</fullName>
        <ecNumber evidence="4">3.4.21.105</ecNumber>
    </recommendedName>
</protein>
<evidence type="ECO:0000259" key="13">
    <source>
        <dbReference type="Pfam" id="PF01694"/>
    </source>
</evidence>
<comment type="catalytic activity">
    <reaction evidence="1 11">
        <text>Cleaves type-1 transmembrane domains using a catalytic dyad composed of serine and histidine that are contributed by different transmembrane domains.</text>
        <dbReference type="EC" id="3.4.21.105"/>
    </reaction>
</comment>
<dbReference type="PANTHER" id="PTHR22936">
    <property type="entry name" value="RHOMBOID-RELATED"/>
    <property type="match status" value="1"/>
</dbReference>
<name>A0ABD3PJY4_9STRA</name>
<feature type="transmembrane region" description="Helical" evidence="11">
    <location>
        <begin position="311"/>
        <end position="328"/>
    </location>
</feature>
<evidence type="ECO:0000256" key="5">
    <source>
        <dbReference type="ARBA" id="ARBA00022670"/>
    </source>
</evidence>
<feature type="transmembrane region" description="Helical" evidence="11">
    <location>
        <begin position="133"/>
        <end position="154"/>
    </location>
</feature>
<accession>A0ABD3PJY4</accession>
<organism evidence="14 15">
    <name type="scientific">Cyclotella atomus</name>
    <dbReference type="NCBI Taxonomy" id="382360"/>
    <lineage>
        <taxon>Eukaryota</taxon>
        <taxon>Sar</taxon>
        <taxon>Stramenopiles</taxon>
        <taxon>Ochrophyta</taxon>
        <taxon>Bacillariophyta</taxon>
        <taxon>Coscinodiscophyceae</taxon>
        <taxon>Thalassiosirophycidae</taxon>
        <taxon>Stephanodiscales</taxon>
        <taxon>Stephanodiscaceae</taxon>
        <taxon>Cyclotella</taxon>
    </lineage>
</organism>
<keyword evidence="7 11" id="KW-0378">Hydrolase</keyword>
<dbReference type="InterPro" id="IPR002610">
    <property type="entry name" value="Peptidase_S54_rhomboid-like"/>
</dbReference>
<feature type="region of interest" description="Disordered" evidence="12">
    <location>
        <begin position="39"/>
        <end position="96"/>
    </location>
</feature>
<dbReference type="EC" id="3.4.21.105" evidence="4"/>
<evidence type="ECO:0000256" key="11">
    <source>
        <dbReference type="RuleBase" id="RU362115"/>
    </source>
</evidence>
<comment type="similarity">
    <text evidence="3 11">Belongs to the peptidase S54 family.</text>
</comment>
<evidence type="ECO:0000313" key="15">
    <source>
        <dbReference type="Proteomes" id="UP001530400"/>
    </source>
</evidence>
<evidence type="ECO:0000256" key="7">
    <source>
        <dbReference type="ARBA" id="ARBA00022801"/>
    </source>
</evidence>
<feature type="transmembrane region" description="Helical" evidence="11">
    <location>
        <begin position="289"/>
        <end position="305"/>
    </location>
</feature>
<dbReference type="Proteomes" id="UP001530400">
    <property type="component" value="Unassembled WGS sequence"/>
</dbReference>
<evidence type="ECO:0000256" key="10">
    <source>
        <dbReference type="ARBA" id="ARBA00023136"/>
    </source>
</evidence>
<dbReference type="EMBL" id="JALLPJ020000587">
    <property type="protein sequence ID" value="KAL3788009.1"/>
    <property type="molecule type" value="Genomic_DNA"/>
</dbReference>
<keyword evidence="8 11" id="KW-0720">Serine protease</keyword>
<proteinExistence type="inferred from homology"/>
<feature type="transmembrane region" description="Helical" evidence="11">
    <location>
        <begin position="218"/>
        <end position="240"/>
    </location>
</feature>
<feature type="compositionally biased region" description="Polar residues" evidence="12">
    <location>
        <begin position="50"/>
        <end position="74"/>
    </location>
</feature>
<evidence type="ECO:0000256" key="3">
    <source>
        <dbReference type="ARBA" id="ARBA00009045"/>
    </source>
</evidence>
<dbReference type="GO" id="GO:0006508">
    <property type="term" value="P:proteolysis"/>
    <property type="evidence" value="ECO:0007669"/>
    <property type="project" value="UniProtKB-KW"/>
</dbReference>
<reference evidence="14 15" key="1">
    <citation type="submission" date="2024-10" db="EMBL/GenBank/DDBJ databases">
        <title>Updated reference genomes for cyclostephanoid diatoms.</title>
        <authorList>
            <person name="Roberts W.R."/>
            <person name="Alverson A.J."/>
        </authorList>
    </citation>
    <scope>NUCLEOTIDE SEQUENCE [LARGE SCALE GENOMIC DNA]</scope>
    <source>
        <strain evidence="14 15">AJA010-31</strain>
    </source>
</reference>
<dbReference type="Gene3D" id="1.20.1540.10">
    <property type="entry name" value="Rhomboid-like"/>
    <property type="match status" value="1"/>
</dbReference>
<dbReference type="GO" id="GO:0008236">
    <property type="term" value="F:serine-type peptidase activity"/>
    <property type="evidence" value="ECO:0007669"/>
    <property type="project" value="UniProtKB-KW"/>
</dbReference>
<sequence length="420" mass="46291">MSTLLAKARKSTINMVTNRSSSLREASLHEPSHANIYDEESSHHADQEVIPSNTTDSTTTAPSNSLLQSTTARRGSSRPKIIKRQSSRQLMARKRSSASTIEEYQLDPWDEDNIDAFPPELHYKQSYAPLSSLFCLVQTIILGVMMIQCGVAPMNINPMIGPYPDALNYWGAKNSVLIIEDGEWWRLVTPIFLHAGLIHLMGNVIVQLESGNRWEKEWGSIIWIIVYIGSAFGSSILSAIAMPDQISVGSSGAVMGLFGAKFAEIFLLCCERSETRVEKAGERSRKEQACEVIGGIILVMAMSFIPYVDWAAHVGGLAAGFVIGLVCFSFKIRNWFFILIWFVIGVGTAVALFSVALAYMYTSVETKDELRDVCGYCKQFFEDYECQCMLDEAVMFGSWSIGGGANNNNGGGGEGGDKFM</sequence>
<dbReference type="GO" id="GO:0016020">
    <property type="term" value="C:membrane"/>
    <property type="evidence" value="ECO:0007669"/>
    <property type="project" value="UniProtKB-SubCell"/>
</dbReference>
<feature type="transmembrane region" description="Helical" evidence="11">
    <location>
        <begin position="184"/>
        <end position="206"/>
    </location>
</feature>
<dbReference type="InterPro" id="IPR022764">
    <property type="entry name" value="Peptidase_S54_rhomboid_dom"/>
</dbReference>
<evidence type="ECO:0000256" key="8">
    <source>
        <dbReference type="ARBA" id="ARBA00022825"/>
    </source>
</evidence>
<evidence type="ECO:0000256" key="6">
    <source>
        <dbReference type="ARBA" id="ARBA00022692"/>
    </source>
</evidence>
<comment type="subcellular location">
    <subcellularLocation>
        <location evidence="2 11">Membrane</location>
        <topology evidence="2 11">Multi-pass membrane protein</topology>
    </subcellularLocation>
</comment>
<evidence type="ECO:0000256" key="9">
    <source>
        <dbReference type="ARBA" id="ARBA00022989"/>
    </source>
</evidence>
<feature type="compositionally biased region" description="Basic residues" evidence="12">
    <location>
        <begin position="75"/>
        <end position="96"/>
    </location>
</feature>
<evidence type="ECO:0000256" key="4">
    <source>
        <dbReference type="ARBA" id="ARBA00013039"/>
    </source>
</evidence>
<dbReference type="SUPFAM" id="SSF144091">
    <property type="entry name" value="Rhomboid-like"/>
    <property type="match status" value="1"/>
</dbReference>
<feature type="domain" description="Peptidase S54 rhomboid" evidence="13">
    <location>
        <begin position="182"/>
        <end position="329"/>
    </location>
</feature>
<dbReference type="Pfam" id="PF01694">
    <property type="entry name" value="Rhomboid"/>
    <property type="match status" value="1"/>
</dbReference>